<evidence type="ECO:0000256" key="2">
    <source>
        <dbReference type="SAM" id="Phobius"/>
    </source>
</evidence>
<proteinExistence type="predicted"/>
<name>K0T4A8_THAOC</name>
<protein>
    <submittedName>
        <fullName evidence="3">Uncharacterized protein</fullName>
    </submittedName>
</protein>
<gene>
    <name evidence="3" type="ORF">THAOC_05925</name>
</gene>
<accession>K0T4A8</accession>
<evidence type="ECO:0000313" key="4">
    <source>
        <dbReference type="Proteomes" id="UP000266841"/>
    </source>
</evidence>
<keyword evidence="2" id="KW-0812">Transmembrane</keyword>
<keyword evidence="2" id="KW-1133">Transmembrane helix</keyword>
<feature type="region of interest" description="Disordered" evidence="1">
    <location>
        <begin position="1"/>
        <end position="53"/>
    </location>
</feature>
<dbReference type="AlphaFoldDB" id="K0T4A8"/>
<keyword evidence="4" id="KW-1185">Reference proteome</keyword>
<sequence>ESAATNAGKFIAGGGEKKRKVQGRLHPSTGDGRGEGETSFHPRQVRPGNEGQRTAAGSLLAISSDAVGQGGEGRRQQVLRQGEGGAAAEVGPRIYIATPTPAKVKILGLKILKLAMGFTTASCAHAVSLNDFFTKPTAEKYLFYLIILLYVLATSFVVVVEPYVSLPCDLEQREENRSLDFENVLYQHSDCDFQRFARLLYLSRTECLRGRHLLMAVFLGSLIG</sequence>
<feature type="non-terminal residue" evidence="3">
    <location>
        <position position="1"/>
    </location>
</feature>
<organism evidence="3 4">
    <name type="scientific">Thalassiosira oceanica</name>
    <name type="common">Marine diatom</name>
    <dbReference type="NCBI Taxonomy" id="159749"/>
    <lineage>
        <taxon>Eukaryota</taxon>
        <taxon>Sar</taxon>
        <taxon>Stramenopiles</taxon>
        <taxon>Ochrophyta</taxon>
        <taxon>Bacillariophyta</taxon>
        <taxon>Coscinodiscophyceae</taxon>
        <taxon>Thalassiosirophycidae</taxon>
        <taxon>Thalassiosirales</taxon>
        <taxon>Thalassiosiraceae</taxon>
        <taxon>Thalassiosira</taxon>
    </lineage>
</organism>
<evidence type="ECO:0000256" key="1">
    <source>
        <dbReference type="SAM" id="MobiDB-lite"/>
    </source>
</evidence>
<comment type="caution">
    <text evidence="3">The sequence shown here is derived from an EMBL/GenBank/DDBJ whole genome shotgun (WGS) entry which is preliminary data.</text>
</comment>
<reference evidence="3 4" key="1">
    <citation type="journal article" date="2012" name="Genome Biol.">
        <title>Genome and low-iron response of an oceanic diatom adapted to chronic iron limitation.</title>
        <authorList>
            <person name="Lommer M."/>
            <person name="Specht M."/>
            <person name="Roy A.S."/>
            <person name="Kraemer L."/>
            <person name="Andreson R."/>
            <person name="Gutowska M.A."/>
            <person name="Wolf J."/>
            <person name="Bergner S.V."/>
            <person name="Schilhabel M.B."/>
            <person name="Klostermeier U.C."/>
            <person name="Beiko R.G."/>
            <person name="Rosenstiel P."/>
            <person name="Hippler M."/>
            <person name="Laroche J."/>
        </authorList>
    </citation>
    <scope>NUCLEOTIDE SEQUENCE [LARGE SCALE GENOMIC DNA]</scope>
    <source>
        <strain evidence="3 4">CCMP1005</strain>
    </source>
</reference>
<evidence type="ECO:0000313" key="3">
    <source>
        <dbReference type="EMBL" id="EJK72535.1"/>
    </source>
</evidence>
<feature type="transmembrane region" description="Helical" evidence="2">
    <location>
        <begin position="141"/>
        <end position="164"/>
    </location>
</feature>
<keyword evidence="2" id="KW-0472">Membrane</keyword>
<dbReference type="EMBL" id="AGNL01005682">
    <property type="protein sequence ID" value="EJK72535.1"/>
    <property type="molecule type" value="Genomic_DNA"/>
</dbReference>
<dbReference type="Proteomes" id="UP000266841">
    <property type="component" value="Unassembled WGS sequence"/>
</dbReference>